<accession>A0A4Y2DK72</accession>
<name>A0A4Y2DK72_ARAVE</name>
<organism evidence="1 2">
    <name type="scientific">Araneus ventricosus</name>
    <name type="common">Orbweaver spider</name>
    <name type="synonym">Epeira ventricosa</name>
    <dbReference type="NCBI Taxonomy" id="182803"/>
    <lineage>
        <taxon>Eukaryota</taxon>
        <taxon>Metazoa</taxon>
        <taxon>Ecdysozoa</taxon>
        <taxon>Arthropoda</taxon>
        <taxon>Chelicerata</taxon>
        <taxon>Arachnida</taxon>
        <taxon>Araneae</taxon>
        <taxon>Araneomorphae</taxon>
        <taxon>Entelegynae</taxon>
        <taxon>Araneoidea</taxon>
        <taxon>Araneidae</taxon>
        <taxon>Araneus</taxon>
    </lineage>
</organism>
<evidence type="ECO:0000313" key="2">
    <source>
        <dbReference type="Proteomes" id="UP000499080"/>
    </source>
</evidence>
<dbReference type="Proteomes" id="UP000499080">
    <property type="component" value="Unassembled WGS sequence"/>
</dbReference>
<dbReference type="EMBL" id="BGPR01000376">
    <property type="protein sequence ID" value="GBM16577.1"/>
    <property type="molecule type" value="Genomic_DNA"/>
</dbReference>
<comment type="caution">
    <text evidence="1">The sequence shown here is derived from an EMBL/GenBank/DDBJ whole genome shotgun (WGS) entry which is preliminary data.</text>
</comment>
<sequence>MCNGFHVHCRSCLESGLEPVPPATRPRLCNEDTSDSSKLLLVVANSLTPSLTITCPTHASNYRIRYFNLNINKSHCGVEIFLYDFAGIVCIAGKSNKNLNFAVKSISRFQATPRIFLDEPRTCEPWPDDEYDT</sequence>
<proteinExistence type="predicted"/>
<reference evidence="1 2" key="1">
    <citation type="journal article" date="2019" name="Sci. Rep.">
        <title>Orb-weaving spider Araneus ventricosus genome elucidates the spidroin gene catalogue.</title>
        <authorList>
            <person name="Kono N."/>
            <person name="Nakamura H."/>
            <person name="Ohtoshi R."/>
            <person name="Moran D.A.P."/>
            <person name="Shinohara A."/>
            <person name="Yoshida Y."/>
            <person name="Fujiwara M."/>
            <person name="Mori M."/>
            <person name="Tomita M."/>
            <person name="Arakawa K."/>
        </authorList>
    </citation>
    <scope>NUCLEOTIDE SEQUENCE [LARGE SCALE GENOMIC DNA]</scope>
</reference>
<evidence type="ECO:0000313" key="1">
    <source>
        <dbReference type="EMBL" id="GBM16577.1"/>
    </source>
</evidence>
<gene>
    <name evidence="1" type="ORF">AVEN_223507_1</name>
</gene>
<keyword evidence="2" id="KW-1185">Reference proteome</keyword>
<dbReference type="AlphaFoldDB" id="A0A4Y2DK72"/>
<protein>
    <submittedName>
        <fullName evidence="1">Uncharacterized protein</fullName>
    </submittedName>
</protein>